<reference evidence="2 3" key="1">
    <citation type="submission" date="2018-07" db="EMBL/GenBank/DDBJ databases">
        <title>Arthrobacter sp. nov., isolated from raw cow's milk with high bacterial count.</title>
        <authorList>
            <person name="Hahne J."/>
            <person name="Isele D."/>
            <person name="Lipski A."/>
        </authorList>
    </citation>
    <scope>NUCLEOTIDE SEQUENCE [LARGE SCALE GENOMIC DNA]</scope>
    <source>
        <strain evidence="2 3">JZ R-35</strain>
    </source>
</reference>
<evidence type="ECO:0000256" key="1">
    <source>
        <dbReference type="SAM" id="MobiDB-lite"/>
    </source>
</evidence>
<evidence type="ECO:0000313" key="2">
    <source>
        <dbReference type="EMBL" id="RII42416.1"/>
    </source>
</evidence>
<proteinExistence type="predicted"/>
<keyword evidence="3" id="KW-1185">Reference proteome</keyword>
<sequence>MGDEGDMGHLSRARLGAATNMEALIFSPRGRAREIIGSRDPSLHQGVTALPERPTGPGAHY</sequence>
<accession>A0A399JIZ5</accession>
<organism evidence="2 3">
    <name type="scientific">Galactobacter valiniphilus</name>
    <dbReference type="NCBI Taxonomy" id="2676122"/>
    <lineage>
        <taxon>Bacteria</taxon>
        <taxon>Bacillati</taxon>
        <taxon>Actinomycetota</taxon>
        <taxon>Actinomycetes</taxon>
        <taxon>Micrococcales</taxon>
        <taxon>Micrococcaceae</taxon>
        <taxon>Galactobacter</taxon>
    </lineage>
</organism>
<feature type="region of interest" description="Disordered" evidence="1">
    <location>
        <begin position="37"/>
        <end position="61"/>
    </location>
</feature>
<protein>
    <submittedName>
        <fullName evidence="2">Uncharacterized protein</fullName>
    </submittedName>
</protein>
<gene>
    <name evidence="2" type="ORF">DWB68_07645</name>
</gene>
<name>A0A399JIZ5_9MICC</name>
<evidence type="ECO:0000313" key="3">
    <source>
        <dbReference type="Proteomes" id="UP000265419"/>
    </source>
</evidence>
<dbReference type="EMBL" id="QQXK01000012">
    <property type="protein sequence ID" value="RII42416.1"/>
    <property type="molecule type" value="Genomic_DNA"/>
</dbReference>
<comment type="caution">
    <text evidence="2">The sequence shown here is derived from an EMBL/GenBank/DDBJ whole genome shotgun (WGS) entry which is preliminary data.</text>
</comment>
<dbReference type="AlphaFoldDB" id="A0A399JIZ5"/>
<dbReference type="Proteomes" id="UP000265419">
    <property type="component" value="Unassembled WGS sequence"/>
</dbReference>